<reference evidence="1 2" key="1">
    <citation type="submission" date="2024-02" db="EMBL/GenBank/DDBJ databases">
        <title>A draft genome for the cacao thread blight pathogen Marasmius crinis-equi.</title>
        <authorList>
            <person name="Cohen S.P."/>
            <person name="Baruah I.K."/>
            <person name="Amoako-Attah I."/>
            <person name="Bukari Y."/>
            <person name="Meinhardt L.W."/>
            <person name="Bailey B.A."/>
        </authorList>
    </citation>
    <scope>NUCLEOTIDE SEQUENCE [LARGE SCALE GENOMIC DNA]</scope>
    <source>
        <strain evidence="1 2">GH-76</strain>
    </source>
</reference>
<proteinExistence type="predicted"/>
<evidence type="ECO:0000313" key="1">
    <source>
        <dbReference type="EMBL" id="KAL0570190.1"/>
    </source>
</evidence>
<organism evidence="1 2">
    <name type="scientific">Marasmius crinis-equi</name>
    <dbReference type="NCBI Taxonomy" id="585013"/>
    <lineage>
        <taxon>Eukaryota</taxon>
        <taxon>Fungi</taxon>
        <taxon>Dikarya</taxon>
        <taxon>Basidiomycota</taxon>
        <taxon>Agaricomycotina</taxon>
        <taxon>Agaricomycetes</taxon>
        <taxon>Agaricomycetidae</taxon>
        <taxon>Agaricales</taxon>
        <taxon>Marasmiineae</taxon>
        <taxon>Marasmiaceae</taxon>
        <taxon>Marasmius</taxon>
    </lineage>
</organism>
<dbReference type="InterPro" id="IPR029069">
    <property type="entry name" value="HotDog_dom_sf"/>
</dbReference>
<sequence>MAPLASVDDSFSISHVSGNAPDDVKRIIAYPAISIFSVNGEAEKGTGYSDSVAQRLIVTEVSVLKHPEEPSKDVGRVVCEVDVDSDMINRSSTIHGGCSAYLVDM</sequence>
<dbReference type="Proteomes" id="UP001465976">
    <property type="component" value="Unassembled WGS sequence"/>
</dbReference>
<name>A0ABR3F4Q1_9AGAR</name>
<protein>
    <recommendedName>
        <fullName evidence="3">Thioesterase domain-containing protein</fullName>
    </recommendedName>
</protein>
<evidence type="ECO:0008006" key="3">
    <source>
        <dbReference type="Google" id="ProtNLM"/>
    </source>
</evidence>
<dbReference type="SUPFAM" id="SSF54637">
    <property type="entry name" value="Thioesterase/thiol ester dehydrase-isomerase"/>
    <property type="match status" value="1"/>
</dbReference>
<evidence type="ECO:0000313" key="2">
    <source>
        <dbReference type="Proteomes" id="UP001465976"/>
    </source>
</evidence>
<comment type="caution">
    <text evidence="1">The sequence shown here is derived from an EMBL/GenBank/DDBJ whole genome shotgun (WGS) entry which is preliminary data.</text>
</comment>
<dbReference type="EMBL" id="JBAHYK010000978">
    <property type="protein sequence ID" value="KAL0570190.1"/>
    <property type="molecule type" value="Genomic_DNA"/>
</dbReference>
<keyword evidence="2" id="KW-1185">Reference proteome</keyword>
<gene>
    <name evidence="1" type="ORF">V5O48_011780</name>
</gene>
<dbReference type="Gene3D" id="3.10.129.10">
    <property type="entry name" value="Hotdog Thioesterase"/>
    <property type="match status" value="1"/>
</dbReference>
<accession>A0ABR3F4Q1</accession>